<dbReference type="PANTHER" id="PTHR30074:SF4">
    <property type="entry name" value="NI_FE-HYDROGENASE 2 B-TYPE CYTOCHROME SUBUNIT-RELATED"/>
    <property type="match status" value="1"/>
</dbReference>
<dbReference type="OrthoDB" id="9768158at2"/>
<feature type="transmembrane region" description="Helical" evidence="7">
    <location>
        <begin position="273"/>
        <end position="290"/>
    </location>
</feature>
<dbReference type="GO" id="GO:0005886">
    <property type="term" value="C:plasma membrane"/>
    <property type="evidence" value="ECO:0007669"/>
    <property type="project" value="UniProtKB-SubCell"/>
</dbReference>
<feature type="transmembrane region" description="Helical" evidence="7">
    <location>
        <begin position="160"/>
        <end position="185"/>
    </location>
</feature>
<keyword evidence="5 7" id="KW-1133">Transmembrane helix</keyword>
<dbReference type="EMBL" id="OMOD01000141">
    <property type="protein sequence ID" value="SPF42852.1"/>
    <property type="molecule type" value="Genomic_DNA"/>
</dbReference>
<evidence type="ECO:0000256" key="7">
    <source>
        <dbReference type="SAM" id="Phobius"/>
    </source>
</evidence>
<sequence length="398" mass="45080">MKIKLTFWRVVFLVIMALGIYSTIIRYSRGLGTATNMSDQFPWGFWIGFDCLCGVMLAAGGFCIVGAVYLFNVRGLHSVVRPAVLTAFLGYLLFIVGLLFDLGRPWFIWHQLIYMNPRSVMFEVGMCVMTYTTVLFFEFLPNVFERFNLHTPIKWIHKIYPVLIVLGILLSTLHQSSLGSLYLIMPSKLHPFWYSPALPFFFFASAVAVGLAMTIFESTQSSKALGRQLELSVLVRLGGALLVALWVNALLRFEDYFHRGLLRQIVRPSYEAYFLWLELALSFVIPITLLSFKKIRLSPNGLYLASVISLFGFITNRLNVSVIGFETYVGHHYVPKWTEFSVTLMIVAMGFALFRLAVQYLPIFPKEELVSEQLDAELLSKVKTVTSPAVPALENAGN</sequence>
<keyword evidence="3" id="KW-1003">Cell membrane</keyword>
<gene>
    <name evidence="8" type="ORF">SBA1_470071</name>
</gene>
<dbReference type="PANTHER" id="PTHR30074">
    <property type="entry name" value="FORMATE DEHYDROGENASE, NITRATE-INDUCIBLE, CYTOCHROME B556 FDN SUBUNIT"/>
    <property type="match status" value="1"/>
</dbReference>
<protein>
    <submittedName>
        <fullName evidence="8">Polysulphide reductase, NrfD</fullName>
    </submittedName>
</protein>
<feature type="transmembrane region" description="Helical" evidence="7">
    <location>
        <begin position="191"/>
        <end position="212"/>
    </location>
</feature>
<feature type="transmembrane region" description="Helical" evidence="7">
    <location>
        <begin position="7"/>
        <end position="25"/>
    </location>
</feature>
<dbReference type="InterPro" id="IPR051817">
    <property type="entry name" value="FDH_cytochrome_b556_subunit"/>
</dbReference>
<comment type="subcellular location">
    <subcellularLocation>
        <location evidence="1">Cell membrane</location>
        <topology evidence="1">Multi-pass membrane protein</topology>
    </subcellularLocation>
</comment>
<feature type="transmembrane region" description="Helical" evidence="7">
    <location>
        <begin position="83"/>
        <end position="100"/>
    </location>
</feature>
<evidence type="ECO:0000256" key="1">
    <source>
        <dbReference type="ARBA" id="ARBA00004651"/>
    </source>
</evidence>
<evidence type="ECO:0000313" key="9">
    <source>
        <dbReference type="Proteomes" id="UP000238701"/>
    </source>
</evidence>
<feature type="transmembrane region" description="Helical" evidence="7">
    <location>
        <begin position="233"/>
        <end position="253"/>
    </location>
</feature>
<feature type="transmembrane region" description="Helical" evidence="7">
    <location>
        <begin position="302"/>
        <end position="320"/>
    </location>
</feature>
<organism evidence="8 9">
    <name type="scientific">Candidatus Sulfotelmatobacter kueseliae</name>
    <dbReference type="NCBI Taxonomy" id="2042962"/>
    <lineage>
        <taxon>Bacteria</taxon>
        <taxon>Pseudomonadati</taxon>
        <taxon>Acidobacteriota</taxon>
        <taxon>Terriglobia</taxon>
        <taxon>Terriglobales</taxon>
        <taxon>Candidatus Korobacteraceae</taxon>
        <taxon>Candidatus Sulfotelmatobacter</taxon>
    </lineage>
</organism>
<evidence type="ECO:0000256" key="3">
    <source>
        <dbReference type="ARBA" id="ARBA00022475"/>
    </source>
</evidence>
<feature type="transmembrane region" description="Helical" evidence="7">
    <location>
        <begin position="45"/>
        <end position="71"/>
    </location>
</feature>
<evidence type="ECO:0000313" key="8">
    <source>
        <dbReference type="EMBL" id="SPF42852.1"/>
    </source>
</evidence>
<name>A0A2U3KT86_9BACT</name>
<evidence type="ECO:0000256" key="6">
    <source>
        <dbReference type="ARBA" id="ARBA00023136"/>
    </source>
</evidence>
<dbReference type="Pfam" id="PF03916">
    <property type="entry name" value="NrfD"/>
    <property type="match status" value="1"/>
</dbReference>
<dbReference type="AlphaFoldDB" id="A0A2U3KT86"/>
<reference evidence="9" key="1">
    <citation type="submission" date="2018-02" db="EMBL/GenBank/DDBJ databases">
        <authorList>
            <person name="Hausmann B."/>
        </authorList>
    </citation>
    <scope>NUCLEOTIDE SEQUENCE [LARGE SCALE GENOMIC DNA]</scope>
    <source>
        <strain evidence="9">Peat soil MAG SbA1</strain>
    </source>
</reference>
<comment type="similarity">
    <text evidence="2">Belongs to the NrfD family.</text>
</comment>
<evidence type="ECO:0000256" key="2">
    <source>
        <dbReference type="ARBA" id="ARBA00008929"/>
    </source>
</evidence>
<accession>A0A2U3KT86</accession>
<feature type="transmembrane region" description="Helical" evidence="7">
    <location>
        <begin position="340"/>
        <end position="358"/>
    </location>
</feature>
<keyword evidence="4 7" id="KW-0812">Transmembrane</keyword>
<dbReference type="InterPro" id="IPR005614">
    <property type="entry name" value="NrfD-like"/>
</dbReference>
<feature type="transmembrane region" description="Helical" evidence="7">
    <location>
        <begin position="120"/>
        <end position="140"/>
    </location>
</feature>
<evidence type="ECO:0000256" key="5">
    <source>
        <dbReference type="ARBA" id="ARBA00022989"/>
    </source>
</evidence>
<proteinExistence type="inferred from homology"/>
<dbReference type="Proteomes" id="UP000238701">
    <property type="component" value="Unassembled WGS sequence"/>
</dbReference>
<keyword evidence="6 7" id="KW-0472">Membrane</keyword>
<evidence type="ECO:0000256" key="4">
    <source>
        <dbReference type="ARBA" id="ARBA00022692"/>
    </source>
</evidence>
<dbReference type="GO" id="GO:0009061">
    <property type="term" value="P:anaerobic respiration"/>
    <property type="evidence" value="ECO:0007669"/>
    <property type="project" value="TreeGrafter"/>
</dbReference>